<protein>
    <recommendedName>
        <fullName evidence="1">YdhG-like domain-containing protein</fullName>
    </recommendedName>
</protein>
<feature type="domain" description="YdhG-like" evidence="1">
    <location>
        <begin position="13"/>
        <end position="88"/>
    </location>
</feature>
<dbReference type="Proteomes" id="UP000028401">
    <property type="component" value="Unassembled WGS sequence"/>
</dbReference>
<sequence length="110" mass="13025">MMEFEEFFINNQLMKLIRETVLSIFPEAQERISYGMPAWFNGKTVLIYAQPQKHHLGIYPRPNFIENHLEVLKQQYECSKGTIKVPYGIEHGELRKLVSDVINWNLTHFT</sequence>
<dbReference type="SMR" id="A0A084ADX8"/>
<dbReference type="PATRIC" id="fig|1415168.3.peg.294"/>
<evidence type="ECO:0000313" key="3">
    <source>
        <dbReference type="Proteomes" id="UP000028401"/>
    </source>
</evidence>
<dbReference type="InterPro" id="IPR014922">
    <property type="entry name" value="YdhG-like"/>
</dbReference>
<dbReference type="Gene3D" id="3.90.1150.200">
    <property type="match status" value="1"/>
</dbReference>
<organism evidence="2 3">
    <name type="scientific">Lactococcus cremoris subsp. cremoris GE214</name>
    <dbReference type="NCBI Taxonomy" id="1415168"/>
    <lineage>
        <taxon>Bacteria</taxon>
        <taxon>Bacillati</taxon>
        <taxon>Bacillota</taxon>
        <taxon>Bacilli</taxon>
        <taxon>Lactobacillales</taxon>
        <taxon>Streptococcaceae</taxon>
        <taxon>Lactococcus</taxon>
        <taxon>Lactococcus cremoris subsp. cremoris</taxon>
    </lineage>
</organism>
<dbReference type="Pfam" id="PF08818">
    <property type="entry name" value="DUF1801"/>
    <property type="match status" value="1"/>
</dbReference>
<name>A0A084ADX8_LACLC</name>
<accession>A0A084ADX8</accession>
<evidence type="ECO:0000313" key="2">
    <source>
        <dbReference type="EMBL" id="KEY63507.1"/>
    </source>
</evidence>
<comment type="caution">
    <text evidence="2">The sequence shown here is derived from an EMBL/GenBank/DDBJ whole genome shotgun (WGS) entry which is preliminary data.</text>
</comment>
<dbReference type="AlphaFoldDB" id="A0A084ADX8"/>
<dbReference type="EMBL" id="AZSI01000007">
    <property type="protein sequence ID" value="KEY63507.1"/>
    <property type="molecule type" value="Genomic_DNA"/>
</dbReference>
<reference evidence="2 3" key="1">
    <citation type="submission" date="2014-06" db="EMBL/GenBank/DDBJ databases">
        <title>Draft genome sequence of the putrescine producing strain Lactococcus lactis subsp cremoris GE214.</title>
        <authorList>
            <person name="Ladero V."/>
            <person name="Linares D.M."/>
            <person name="del Rio B."/>
            <person name="Mayo B."/>
            <person name="Martin M.C."/>
            <person name="Fernandez M."/>
            <person name="Alvarez M.A."/>
        </authorList>
    </citation>
    <scope>NUCLEOTIDE SEQUENCE [LARGE SCALE GENOMIC DNA]</scope>
    <source>
        <strain evidence="2 3">GE214</strain>
    </source>
</reference>
<gene>
    <name evidence="2" type="ORF">U725_00282</name>
</gene>
<proteinExistence type="predicted"/>
<evidence type="ECO:0000259" key="1">
    <source>
        <dbReference type="Pfam" id="PF08818"/>
    </source>
</evidence>
<dbReference type="SUPFAM" id="SSF159888">
    <property type="entry name" value="YdhG-like"/>
    <property type="match status" value="1"/>
</dbReference>